<evidence type="ECO:0000313" key="9">
    <source>
        <dbReference type="EMBL" id="VAY88501.1"/>
    </source>
</evidence>
<name>A0A3B1EAD4_9ZZZZ</name>
<dbReference type="EMBL" id="UOYO01000060">
    <property type="protein sequence ID" value="VAY88501.1"/>
    <property type="molecule type" value="Genomic_DNA"/>
</dbReference>
<keyword evidence="2" id="KW-1003">Cell membrane</keyword>
<sequence>MKIVKFAIINLLRNKKTNFTTALLIIFGTSALLFALGFIKMSFFGLGETMVRQGIGHFQIMNPNEKLSKGDYPLEFGISSSDLSKIKTLLNEYEDDIETIMPRLNFSGIISNADKSTIFLGKGVDTQNESVFSSVFVKMEDGKNLGLDFDNPKKNELILGSKLAQILDLKVGDTATLMINTVDGAINAMDADVSGIFSTGKEEIDKRLIMVPIDMAKELMRTDKISKLVVGLYKTENSINISQDIKQKLQDTPYSSYFWEDLAPFYRGVVNLYNTFFIFLGGIILIVVISSVLGSVSVSVAQRTSEFGMLKANGFSTKDIMLLVLSEIFVLSLVSVIISLIITHISMSIINVSDIQMAPPPGSNQGYPLLFDHIWLESVIIAIVIVLISLFASIRPSFIASRLKISDALRS</sequence>
<evidence type="ECO:0000256" key="3">
    <source>
        <dbReference type="ARBA" id="ARBA00022692"/>
    </source>
</evidence>
<evidence type="ECO:0000256" key="6">
    <source>
        <dbReference type="SAM" id="Phobius"/>
    </source>
</evidence>
<feature type="domain" description="MacB-like periplasmic core" evidence="8">
    <location>
        <begin position="19"/>
        <end position="247"/>
    </location>
</feature>
<dbReference type="AlphaFoldDB" id="A0A3B1EAD4"/>
<feature type="transmembrane region" description="Helical" evidence="6">
    <location>
        <begin position="373"/>
        <end position="394"/>
    </location>
</feature>
<keyword evidence="4 6" id="KW-1133">Transmembrane helix</keyword>
<dbReference type="InterPro" id="IPR025857">
    <property type="entry name" value="MacB_PCD"/>
</dbReference>
<evidence type="ECO:0000259" key="7">
    <source>
        <dbReference type="Pfam" id="PF02687"/>
    </source>
</evidence>
<evidence type="ECO:0000256" key="4">
    <source>
        <dbReference type="ARBA" id="ARBA00022989"/>
    </source>
</evidence>
<evidence type="ECO:0000259" key="8">
    <source>
        <dbReference type="Pfam" id="PF12704"/>
    </source>
</evidence>
<feature type="transmembrane region" description="Helical" evidence="6">
    <location>
        <begin position="320"/>
        <end position="353"/>
    </location>
</feature>
<comment type="subcellular location">
    <subcellularLocation>
        <location evidence="1">Cell membrane</location>
        <topology evidence="1">Multi-pass membrane protein</topology>
    </subcellularLocation>
</comment>
<gene>
    <name evidence="9" type="ORF">MNB_ARC-1_805</name>
</gene>
<feature type="transmembrane region" description="Helical" evidence="6">
    <location>
        <begin position="21"/>
        <end position="43"/>
    </location>
</feature>
<protein>
    <submittedName>
        <fullName evidence="9">ABC-type transport system, involved in lipoprotein release, permease component</fullName>
    </submittedName>
</protein>
<dbReference type="InterPro" id="IPR051447">
    <property type="entry name" value="Lipoprotein-release_system"/>
</dbReference>
<feature type="domain" description="ABC3 transporter permease C-terminal" evidence="7">
    <location>
        <begin position="278"/>
        <end position="403"/>
    </location>
</feature>
<evidence type="ECO:0000256" key="1">
    <source>
        <dbReference type="ARBA" id="ARBA00004651"/>
    </source>
</evidence>
<dbReference type="InterPro" id="IPR003838">
    <property type="entry name" value="ABC3_permease_C"/>
</dbReference>
<reference evidence="9" key="1">
    <citation type="submission" date="2018-10" db="EMBL/GenBank/DDBJ databases">
        <authorList>
            <person name="Aoki K."/>
        </authorList>
    </citation>
    <scope>NUCLEOTIDE SEQUENCE</scope>
</reference>
<dbReference type="Pfam" id="PF12704">
    <property type="entry name" value="MacB_PCD"/>
    <property type="match status" value="1"/>
</dbReference>
<dbReference type="PANTHER" id="PTHR30489:SF0">
    <property type="entry name" value="LIPOPROTEIN-RELEASING SYSTEM TRANSMEMBRANE PROTEIN LOLE"/>
    <property type="match status" value="1"/>
</dbReference>
<dbReference type="Pfam" id="PF02687">
    <property type="entry name" value="FtsX"/>
    <property type="match status" value="1"/>
</dbReference>
<dbReference type="GO" id="GO:0044874">
    <property type="term" value="P:lipoprotein localization to outer membrane"/>
    <property type="evidence" value="ECO:0007669"/>
    <property type="project" value="TreeGrafter"/>
</dbReference>
<keyword evidence="9" id="KW-0449">Lipoprotein</keyword>
<evidence type="ECO:0000256" key="5">
    <source>
        <dbReference type="ARBA" id="ARBA00023136"/>
    </source>
</evidence>
<proteinExistence type="predicted"/>
<keyword evidence="5 6" id="KW-0472">Membrane</keyword>
<organism evidence="9">
    <name type="scientific">hydrothermal vent metagenome</name>
    <dbReference type="NCBI Taxonomy" id="652676"/>
    <lineage>
        <taxon>unclassified sequences</taxon>
        <taxon>metagenomes</taxon>
        <taxon>ecological metagenomes</taxon>
    </lineage>
</organism>
<dbReference type="GO" id="GO:0098797">
    <property type="term" value="C:plasma membrane protein complex"/>
    <property type="evidence" value="ECO:0007669"/>
    <property type="project" value="TreeGrafter"/>
</dbReference>
<dbReference type="PANTHER" id="PTHR30489">
    <property type="entry name" value="LIPOPROTEIN-RELEASING SYSTEM TRANSMEMBRANE PROTEIN LOLE"/>
    <property type="match status" value="1"/>
</dbReference>
<evidence type="ECO:0000256" key="2">
    <source>
        <dbReference type="ARBA" id="ARBA00022475"/>
    </source>
</evidence>
<accession>A0A3B1EAD4</accession>
<keyword evidence="3 6" id="KW-0812">Transmembrane</keyword>
<feature type="transmembrane region" description="Helical" evidence="6">
    <location>
        <begin position="276"/>
        <end position="300"/>
    </location>
</feature>